<gene>
    <name evidence="11" type="ORF">PEVE_00000119</name>
</gene>
<feature type="transmembrane region" description="Helical" evidence="9">
    <location>
        <begin position="277"/>
        <end position="295"/>
    </location>
</feature>
<keyword evidence="4 9" id="KW-1133">Transmembrane helix</keyword>
<keyword evidence="3 9" id="KW-0812">Transmembrane</keyword>
<evidence type="ECO:0000256" key="6">
    <source>
        <dbReference type="ARBA" id="ARBA00023136"/>
    </source>
</evidence>
<dbReference type="Proteomes" id="UP001159427">
    <property type="component" value="Unassembled WGS sequence"/>
</dbReference>
<evidence type="ECO:0000256" key="7">
    <source>
        <dbReference type="ARBA" id="ARBA00023170"/>
    </source>
</evidence>
<keyword evidence="12" id="KW-1185">Reference proteome</keyword>
<comment type="caution">
    <text evidence="11">The sequence shown here is derived from an EMBL/GenBank/DDBJ whole genome shotgun (WGS) entry which is preliminary data.</text>
</comment>
<dbReference type="PANTHER" id="PTHR24249">
    <property type="entry name" value="HISTAMINE RECEPTOR-RELATED G-PROTEIN COUPLED RECEPTOR"/>
    <property type="match status" value="1"/>
</dbReference>
<keyword evidence="5" id="KW-0297">G-protein coupled receptor</keyword>
<feature type="domain" description="G-protein coupled receptors family 1 profile" evidence="10">
    <location>
        <begin position="21"/>
        <end position="293"/>
    </location>
</feature>
<organism evidence="11 12">
    <name type="scientific">Porites evermanni</name>
    <dbReference type="NCBI Taxonomy" id="104178"/>
    <lineage>
        <taxon>Eukaryota</taxon>
        <taxon>Metazoa</taxon>
        <taxon>Cnidaria</taxon>
        <taxon>Anthozoa</taxon>
        <taxon>Hexacorallia</taxon>
        <taxon>Scleractinia</taxon>
        <taxon>Fungiina</taxon>
        <taxon>Poritidae</taxon>
        <taxon>Porites</taxon>
    </lineage>
</organism>
<dbReference type="Gene3D" id="1.20.1070.10">
    <property type="entry name" value="Rhodopsin 7-helix transmembrane proteins"/>
    <property type="match status" value="1"/>
</dbReference>
<evidence type="ECO:0000256" key="2">
    <source>
        <dbReference type="ARBA" id="ARBA00022475"/>
    </source>
</evidence>
<keyword evidence="8" id="KW-0807">Transducer</keyword>
<feature type="transmembrane region" description="Helical" evidence="9">
    <location>
        <begin position="6"/>
        <end position="31"/>
    </location>
</feature>
<proteinExistence type="predicted"/>
<comment type="subcellular location">
    <subcellularLocation>
        <location evidence="1">Cell membrane</location>
        <topology evidence="1">Multi-pass membrane protein</topology>
    </subcellularLocation>
</comment>
<feature type="transmembrane region" description="Helical" evidence="9">
    <location>
        <begin position="40"/>
        <end position="63"/>
    </location>
</feature>
<evidence type="ECO:0000313" key="11">
    <source>
        <dbReference type="EMBL" id="CAH3013573.1"/>
    </source>
</evidence>
<dbReference type="PROSITE" id="PS50262">
    <property type="entry name" value="G_PROTEIN_RECEP_F1_2"/>
    <property type="match status" value="1"/>
</dbReference>
<keyword evidence="6 9" id="KW-0472">Membrane</keyword>
<sequence>MVFTLLITVFYIIFEAIGLLGNLLVITTIFLESRFHVMRYVALASLAVSDFLYLILVPSFRIASMVQGRWSFGETLCNLNTNFARYFYFNTILHLIVVSYDRYRAIVKLPLTYDGTISTAKKVSMVISWIVPIPFFITPILRGRKFHYNPLVFKCEEGLWSLPTSSENTSDGAKAMLFSIFLIVLPLLVIVFFNWSVYKTAKKHINACKIQVESVSGLEESQQRRQEMIRRKAERRAAADVNIIVVSFFLCLLPPWICGLLRNFAGSVKVPAEATLITDGCFMVSAFCNPLIYSFRKRDFRASVKNLLRRFRQSGGVNN</sequence>
<dbReference type="PRINTS" id="PR00237">
    <property type="entry name" value="GPCRRHODOPSN"/>
</dbReference>
<dbReference type="InterPro" id="IPR017452">
    <property type="entry name" value="GPCR_Rhodpsn_7TM"/>
</dbReference>
<evidence type="ECO:0000256" key="5">
    <source>
        <dbReference type="ARBA" id="ARBA00023040"/>
    </source>
</evidence>
<feature type="transmembrane region" description="Helical" evidence="9">
    <location>
        <begin position="123"/>
        <end position="141"/>
    </location>
</feature>
<accession>A0ABN8L9A5</accession>
<evidence type="ECO:0000259" key="10">
    <source>
        <dbReference type="PROSITE" id="PS50262"/>
    </source>
</evidence>
<evidence type="ECO:0000313" key="12">
    <source>
        <dbReference type="Proteomes" id="UP001159427"/>
    </source>
</evidence>
<name>A0ABN8L9A5_9CNID</name>
<dbReference type="InterPro" id="IPR050569">
    <property type="entry name" value="TAAR"/>
</dbReference>
<keyword evidence="7" id="KW-0675">Receptor</keyword>
<evidence type="ECO:0000256" key="8">
    <source>
        <dbReference type="ARBA" id="ARBA00023224"/>
    </source>
</evidence>
<dbReference type="Pfam" id="PF00001">
    <property type="entry name" value="7tm_1"/>
    <property type="match status" value="1"/>
</dbReference>
<protein>
    <recommendedName>
        <fullName evidence="10">G-protein coupled receptors family 1 profile domain-containing protein</fullName>
    </recommendedName>
</protein>
<feature type="transmembrane region" description="Helical" evidence="9">
    <location>
        <begin position="237"/>
        <end position="257"/>
    </location>
</feature>
<evidence type="ECO:0000256" key="4">
    <source>
        <dbReference type="ARBA" id="ARBA00022989"/>
    </source>
</evidence>
<dbReference type="EMBL" id="CALNXI010000001">
    <property type="protein sequence ID" value="CAH3013573.1"/>
    <property type="molecule type" value="Genomic_DNA"/>
</dbReference>
<evidence type="ECO:0000256" key="1">
    <source>
        <dbReference type="ARBA" id="ARBA00004651"/>
    </source>
</evidence>
<keyword evidence="2" id="KW-1003">Cell membrane</keyword>
<feature type="transmembrane region" description="Helical" evidence="9">
    <location>
        <begin position="175"/>
        <end position="195"/>
    </location>
</feature>
<dbReference type="SUPFAM" id="SSF81321">
    <property type="entry name" value="Family A G protein-coupled receptor-like"/>
    <property type="match status" value="1"/>
</dbReference>
<evidence type="ECO:0000256" key="3">
    <source>
        <dbReference type="ARBA" id="ARBA00022692"/>
    </source>
</evidence>
<evidence type="ECO:0000256" key="9">
    <source>
        <dbReference type="SAM" id="Phobius"/>
    </source>
</evidence>
<dbReference type="InterPro" id="IPR000276">
    <property type="entry name" value="GPCR_Rhodpsn"/>
</dbReference>
<dbReference type="CDD" id="cd00637">
    <property type="entry name" value="7tm_classA_rhodopsin-like"/>
    <property type="match status" value="1"/>
</dbReference>
<dbReference type="PANTHER" id="PTHR24249:SF372">
    <property type="entry name" value="G-PROTEIN COUPLED RECEPTORS FAMILY 1 PROFILE DOMAIN-CONTAINING PROTEIN"/>
    <property type="match status" value="1"/>
</dbReference>
<reference evidence="11 12" key="1">
    <citation type="submission" date="2022-05" db="EMBL/GenBank/DDBJ databases">
        <authorList>
            <consortium name="Genoscope - CEA"/>
            <person name="William W."/>
        </authorList>
    </citation>
    <scope>NUCLEOTIDE SEQUENCE [LARGE SCALE GENOMIC DNA]</scope>
</reference>
<feature type="transmembrane region" description="Helical" evidence="9">
    <location>
        <begin position="83"/>
        <end position="103"/>
    </location>
</feature>